<keyword evidence="7" id="KW-0324">Glycolysis</keyword>
<evidence type="ECO:0000256" key="2">
    <source>
        <dbReference type="ARBA" id="ARBA00007406"/>
    </source>
</evidence>
<comment type="pathway">
    <text evidence="1">Carbohydrate degradation; glycolysis; pyruvate from D-glyceraldehyde 3-phosphate: step 1/5.</text>
</comment>
<dbReference type="CDD" id="cd18126">
    <property type="entry name" value="GAPDH_I_C"/>
    <property type="match status" value="1"/>
</dbReference>
<reference evidence="14" key="1">
    <citation type="journal article" date="2023" name="bioRxiv">
        <title>Scaffold-level genome assemblies of two parasitoid biocontrol wasps reveal the parthenogenesis mechanism and an associated novel virus.</title>
        <authorList>
            <person name="Inwood S."/>
            <person name="Skelly J."/>
            <person name="Guhlin J."/>
            <person name="Harrop T."/>
            <person name="Goldson S."/>
            <person name="Dearden P."/>
        </authorList>
    </citation>
    <scope>NUCLEOTIDE SEQUENCE</scope>
    <source>
        <strain evidence="14">Lincoln</strain>
        <tissue evidence="14">Whole body</tissue>
    </source>
</reference>
<evidence type="ECO:0000313" key="14">
    <source>
        <dbReference type="EMBL" id="KAK0179098.1"/>
    </source>
</evidence>
<keyword evidence="10" id="KW-0547">Nucleotide-binding</keyword>
<dbReference type="EMBL" id="JAQQBR010000004">
    <property type="protein sequence ID" value="KAK0179098.1"/>
    <property type="molecule type" value="Genomic_DNA"/>
</dbReference>
<name>A0AA39G0J0_MICHY</name>
<evidence type="ECO:0000256" key="10">
    <source>
        <dbReference type="PIRSR" id="PIRSR000149-3"/>
    </source>
</evidence>
<sequence length="352" mass="39041">MLIVGINGFGRIGRMCLRACLEQGIDVKLVNDPFIPTDYMIYLFKYDSTHGTYPYFMECEKGVIIIGDKRIATSQEKNPSEIPWKNHNIKYVIESTGVFTNVEKASLHFDGGANHVVITAPSVDAPMYVYGVNHKDYKSQKGSVVSAASCTANCAAPIVKIMNDNFEIVEAMITSIHATTATQKTVDGPTGKLWRDGRGCLQNIIPTSTSAAKCLSNLIPQLKDNISAIAFRVPVPNVSLCDMTFKVNKPTNYEDVKIVMKNASENELAGILHYTEDDVVSSDFNHTKYSCIFDAKSGIPQTNTFIKIIAWYDNEYGYANRIVDLIKYMDDVESGRGYVPESIPNESKPEVL</sequence>
<comment type="subunit">
    <text evidence="3">Homotetramer.</text>
</comment>
<evidence type="ECO:0000256" key="7">
    <source>
        <dbReference type="ARBA" id="ARBA00023152"/>
    </source>
</evidence>
<dbReference type="AlphaFoldDB" id="A0AA39G0J0"/>
<dbReference type="GO" id="GO:0050661">
    <property type="term" value="F:NADP binding"/>
    <property type="evidence" value="ECO:0007669"/>
    <property type="project" value="InterPro"/>
</dbReference>
<dbReference type="EC" id="1.2.1.12" evidence="4"/>
<proteinExistence type="inferred from homology"/>
<dbReference type="Gene3D" id="3.30.360.10">
    <property type="entry name" value="Dihydrodipicolinate Reductase, domain 2"/>
    <property type="match status" value="1"/>
</dbReference>
<dbReference type="SUPFAM" id="SSF51735">
    <property type="entry name" value="NAD(P)-binding Rossmann-fold domains"/>
    <property type="match status" value="1"/>
</dbReference>
<dbReference type="GO" id="GO:0006006">
    <property type="term" value="P:glucose metabolic process"/>
    <property type="evidence" value="ECO:0007669"/>
    <property type="project" value="InterPro"/>
</dbReference>
<dbReference type="CDD" id="cd05214">
    <property type="entry name" value="GAPDH_I_N"/>
    <property type="match status" value="1"/>
</dbReference>
<feature type="site" description="Activates thiol group during catalysis" evidence="11">
    <location>
        <position position="177"/>
    </location>
</feature>
<evidence type="ECO:0000256" key="11">
    <source>
        <dbReference type="PIRSR" id="PIRSR000149-4"/>
    </source>
</evidence>
<reference evidence="14" key="2">
    <citation type="submission" date="2023-03" db="EMBL/GenBank/DDBJ databases">
        <authorList>
            <person name="Inwood S.N."/>
            <person name="Skelly J.G."/>
            <person name="Guhlin J."/>
            <person name="Harrop T.W.R."/>
            <person name="Goldson S.G."/>
            <person name="Dearden P.K."/>
        </authorList>
    </citation>
    <scope>NUCLEOTIDE SEQUENCE</scope>
    <source>
        <strain evidence="14">Lincoln</strain>
        <tissue evidence="14">Whole body</tissue>
    </source>
</reference>
<evidence type="ECO:0000256" key="9">
    <source>
        <dbReference type="PIRSR" id="PIRSR000149-1"/>
    </source>
</evidence>
<dbReference type="PIRSF" id="PIRSF000149">
    <property type="entry name" value="GAP_DH"/>
    <property type="match status" value="1"/>
</dbReference>
<evidence type="ECO:0000259" key="13">
    <source>
        <dbReference type="SMART" id="SM00846"/>
    </source>
</evidence>
<dbReference type="Proteomes" id="UP001168972">
    <property type="component" value="Unassembled WGS sequence"/>
</dbReference>
<accession>A0AA39G0J0</accession>
<evidence type="ECO:0000256" key="6">
    <source>
        <dbReference type="ARBA" id="ARBA00023027"/>
    </source>
</evidence>
<dbReference type="PANTHER" id="PTHR10836:SF76">
    <property type="entry name" value="GLYCERALDEHYDE-3-PHOSPHATE DEHYDROGENASE-RELATED"/>
    <property type="match status" value="1"/>
</dbReference>
<evidence type="ECO:0000256" key="1">
    <source>
        <dbReference type="ARBA" id="ARBA00004869"/>
    </source>
</evidence>
<comment type="catalytic activity">
    <reaction evidence="8">
        <text>D-glyceraldehyde 3-phosphate + phosphate + NAD(+) = (2R)-3-phospho-glyceroyl phosphate + NADH + H(+)</text>
        <dbReference type="Rhea" id="RHEA:10300"/>
        <dbReference type="ChEBI" id="CHEBI:15378"/>
        <dbReference type="ChEBI" id="CHEBI:43474"/>
        <dbReference type="ChEBI" id="CHEBI:57540"/>
        <dbReference type="ChEBI" id="CHEBI:57604"/>
        <dbReference type="ChEBI" id="CHEBI:57945"/>
        <dbReference type="ChEBI" id="CHEBI:59776"/>
        <dbReference type="EC" id="1.2.1.12"/>
    </reaction>
</comment>
<dbReference type="FunFam" id="3.40.50.720:FF:000266">
    <property type="entry name" value="Glyceraldehyde-3-phosphate dehydrogenase"/>
    <property type="match status" value="1"/>
</dbReference>
<evidence type="ECO:0000313" key="15">
    <source>
        <dbReference type="Proteomes" id="UP001168972"/>
    </source>
</evidence>
<dbReference type="FunFam" id="3.30.360.10:FF:000001">
    <property type="entry name" value="Glyceraldehyde-3-phosphate dehydrogenase"/>
    <property type="match status" value="1"/>
</dbReference>
<feature type="binding site" evidence="10">
    <location>
        <position position="32"/>
    </location>
    <ligand>
        <name>NAD(+)</name>
        <dbReference type="ChEBI" id="CHEBI:57540"/>
    </ligand>
</feature>
<dbReference type="GO" id="GO:0006096">
    <property type="term" value="P:glycolytic process"/>
    <property type="evidence" value="ECO:0007669"/>
    <property type="project" value="UniProtKB-KW"/>
</dbReference>
<feature type="domain" description="Glyceraldehyde 3-phosphate dehydrogenase NAD(P) binding" evidence="13">
    <location>
        <begin position="2"/>
        <end position="150"/>
    </location>
</feature>
<evidence type="ECO:0000256" key="4">
    <source>
        <dbReference type="ARBA" id="ARBA00013119"/>
    </source>
</evidence>
<evidence type="ECO:0000256" key="8">
    <source>
        <dbReference type="ARBA" id="ARBA00047698"/>
    </source>
</evidence>
<dbReference type="NCBIfam" id="TIGR01534">
    <property type="entry name" value="GAPDH-I"/>
    <property type="match status" value="1"/>
</dbReference>
<dbReference type="GO" id="GO:0005829">
    <property type="term" value="C:cytosol"/>
    <property type="evidence" value="ECO:0007669"/>
    <property type="project" value="TreeGrafter"/>
</dbReference>
<keyword evidence="5" id="KW-0560">Oxidoreductase</keyword>
<organism evidence="14 15">
    <name type="scientific">Microctonus hyperodae</name>
    <name type="common">Parasitoid wasp</name>
    <dbReference type="NCBI Taxonomy" id="165561"/>
    <lineage>
        <taxon>Eukaryota</taxon>
        <taxon>Metazoa</taxon>
        <taxon>Ecdysozoa</taxon>
        <taxon>Arthropoda</taxon>
        <taxon>Hexapoda</taxon>
        <taxon>Insecta</taxon>
        <taxon>Pterygota</taxon>
        <taxon>Neoptera</taxon>
        <taxon>Endopterygota</taxon>
        <taxon>Hymenoptera</taxon>
        <taxon>Apocrita</taxon>
        <taxon>Ichneumonoidea</taxon>
        <taxon>Braconidae</taxon>
        <taxon>Euphorinae</taxon>
        <taxon>Microctonus</taxon>
    </lineage>
</organism>
<dbReference type="InterPro" id="IPR020829">
    <property type="entry name" value="GlycerAld_3-P_DH_cat"/>
</dbReference>
<dbReference type="GO" id="GO:0004365">
    <property type="term" value="F:glyceraldehyde-3-phosphate dehydrogenase (NAD+) (phosphorylating) activity"/>
    <property type="evidence" value="ECO:0007669"/>
    <property type="project" value="UniProtKB-EC"/>
</dbReference>
<dbReference type="PANTHER" id="PTHR10836">
    <property type="entry name" value="GLYCERALDEHYDE 3-PHOSPHATE DEHYDROGENASE"/>
    <property type="match status" value="1"/>
</dbReference>
<dbReference type="SMART" id="SM00846">
    <property type="entry name" value="Gp_dh_N"/>
    <property type="match status" value="1"/>
</dbReference>
<dbReference type="InterPro" id="IPR036291">
    <property type="entry name" value="NAD(P)-bd_dom_sf"/>
</dbReference>
<dbReference type="SUPFAM" id="SSF55347">
    <property type="entry name" value="Glyceraldehyde-3-phosphate dehydrogenase-like, C-terminal domain"/>
    <property type="match status" value="1"/>
</dbReference>
<feature type="binding site" evidence="10">
    <location>
        <begin position="11"/>
        <end position="12"/>
    </location>
    <ligand>
        <name>NAD(+)</name>
        <dbReference type="ChEBI" id="CHEBI:57540"/>
    </ligand>
</feature>
<comment type="similarity">
    <text evidence="2 12">Belongs to the glyceraldehyde-3-phosphate dehydrogenase family.</text>
</comment>
<dbReference type="PRINTS" id="PR00078">
    <property type="entry name" value="G3PDHDRGNASE"/>
</dbReference>
<dbReference type="GO" id="GO:0051287">
    <property type="term" value="F:NAD binding"/>
    <property type="evidence" value="ECO:0007669"/>
    <property type="project" value="InterPro"/>
</dbReference>
<feature type="active site" description="Nucleophile" evidence="9">
    <location>
        <position position="150"/>
    </location>
</feature>
<dbReference type="InterPro" id="IPR006424">
    <property type="entry name" value="Glyceraldehyde-3-P_DH_1"/>
</dbReference>
<dbReference type="Pfam" id="PF02800">
    <property type="entry name" value="Gp_dh_C"/>
    <property type="match status" value="1"/>
</dbReference>
<comment type="caution">
    <text evidence="14">The sequence shown here is derived from an EMBL/GenBank/DDBJ whole genome shotgun (WGS) entry which is preliminary data.</text>
</comment>
<feature type="binding site" evidence="10">
    <location>
        <position position="314"/>
    </location>
    <ligand>
        <name>NAD(+)</name>
        <dbReference type="ChEBI" id="CHEBI:57540"/>
    </ligand>
</feature>
<dbReference type="InterPro" id="IPR020831">
    <property type="entry name" value="GlycerAld/Erythrose_P_DH"/>
</dbReference>
<feature type="binding site" evidence="10">
    <location>
        <position position="119"/>
    </location>
    <ligand>
        <name>NAD(+)</name>
        <dbReference type="ChEBI" id="CHEBI:57540"/>
    </ligand>
</feature>
<dbReference type="Gene3D" id="3.40.50.720">
    <property type="entry name" value="NAD(P)-binding Rossmann-like Domain"/>
    <property type="match status" value="1"/>
</dbReference>
<keyword evidence="15" id="KW-1185">Reference proteome</keyword>
<evidence type="ECO:0000256" key="12">
    <source>
        <dbReference type="RuleBase" id="RU000397"/>
    </source>
</evidence>
<keyword evidence="6 10" id="KW-0520">NAD</keyword>
<gene>
    <name evidence="14" type="ORF">PV327_007920</name>
</gene>
<dbReference type="GO" id="GO:0019682">
    <property type="term" value="P:glyceraldehyde-3-phosphate metabolic process"/>
    <property type="evidence" value="ECO:0007669"/>
    <property type="project" value="UniProtKB-ARBA"/>
</dbReference>
<evidence type="ECO:0000256" key="5">
    <source>
        <dbReference type="ARBA" id="ARBA00023002"/>
    </source>
</evidence>
<evidence type="ECO:0000256" key="3">
    <source>
        <dbReference type="ARBA" id="ARBA00011881"/>
    </source>
</evidence>
<dbReference type="Pfam" id="PF00044">
    <property type="entry name" value="Gp_dh_N"/>
    <property type="match status" value="1"/>
</dbReference>
<dbReference type="InterPro" id="IPR020828">
    <property type="entry name" value="GlycerAld_3-P_DH_NAD(P)-bd"/>
</dbReference>
<protein>
    <recommendedName>
        <fullName evidence="4">glyceraldehyde-3-phosphate dehydrogenase (phosphorylating)</fullName>
        <ecNumber evidence="4">1.2.1.12</ecNumber>
    </recommendedName>
</protein>